<dbReference type="InterPro" id="IPR047650">
    <property type="entry name" value="Transpos_IS110"/>
</dbReference>
<gene>
    <name evidence="3" type="ORF">LCGC14_2563770</name>
</gene>
<sequence length="114" mass="12565">VRLGQGENFTNGREASANIGLTPKQHSSGGKERIGHISKRNADKRLRSTLFQGAPSVITQVSKRPARTSKERWLQALVERRGKKIAAVALANKTVRTAYAILKNDTEYQPISLV</sequence>
<evidence type="ECO:0000256" key="1">
    <source>
        <dbReference type="SAM" id="MobiDB-lite"/>
    </source>
</evidence>
<dbReference type="AlphaFoldDB" id="A0A0F9DC45"/>
<protein>
    <recommendedName>
        <fullName evidence="2">Transposase IS116/IS110/IS902 C-terminal domain-containing protein</fullName>
    </recommendedName>
</protein>
<evidence type="ECO:0000313" key="3">
    <source>
        <dbReference type="EMBL" id="KKL09648.1"/>
    </source>
</evidence>
<dbReference type="Pfam" id="PF02371">
    <property type="entry name" value="Transposase_20"/>
    <property type="match status" value="1"/>
</dbReference>
<feature type="non-terminal residue" evidence="3">
    <location>
        <position position="1"/>
    </location>
</feature>
<feature type="domain" description="Transposase IS116/IS110/IS902 C-terminal" evidence="2">
    <location>
        <begin position="3"/>
        <end position="62"/>
    </location>
</feature>
<dbReference type="GO" id="GO:0004803">
    <property type="term" value="F:transposase activity"/>
    <property type="evidence" value="ECO:0007669"/>
    <property type="project" value="InterPro"/>
</dbReference>
<dbReference type="EMBL" id="LAZR01042388">
    <property type="protein sequence ID" value="KKL09648.1"/>
    <property type="molecule type" value="Genomic_DNA"/>
</dbReference>
<dbReference type="PANTHER" id="PTHR33055">
    <property type="entry name" value="TRANSPOSASE FOR INSERTION SEQUENCE ELEMENT IS1111A"/>
    <property type="match status" value="1"/>
</dbReference>
<accession>A0A0F9DC45</accession>
<dbReference type="GO" id="GO:0003677">
    <property type="term" value="F:DNA binding"/>
    <property type="evidence" value="ECO:0007669"/>
    <property type="project" value="InterPro"/>
</dbReference>
<name>A0A0F9DC45_9ZZZZ</name>
<comment type="caution">
    <text evidence="3">The sequence shown here is derived from an EMBL/GenBank/DDBJ whole genome shotgun (WGS) entry which is preliminary data.</text>
</comment>
<reference evidence="3" key="1">
    <citation type="journal article" date="2015" name="Nature">
        <title>Complex archaea that bridge the gap between prokaryotes and eukaryotes.</title>
        <authorList>
            <person name="Spang A."/>
            <person name="Saw J.H."/>
            <person name="Jorgensen S.L."/>
            <person name="Zaremba-Niedzwiedzka K."/>
            <person name="Martijn J."/>
            <person name="Lind A.E."/>
            <person name="van Eijk R."/>
            <person name="Schleper C."/>
            <person name="Guy L."/>
            <person name="Ettema T.J."/>
        </authorList>
    </citation>
    <scope>NUCLEOTIDE SEQUENCE</scope>
</reference>
<dbReference type="GO" id="GO:0006313">
    <property type="term" value="P:DNA transposition"/>
    <property type="evidence" value="ECO:0007669"/>
    <property type="project" value="InterPro"/>
</dbReference>
<feature type="compositionally biased region" description="Basic and acidic residues" evidence="1">
    <location>
        <begin position="29"/>
        <end position="40"/>
    </location>
</feature>
<feature type="region of interest" description="Disordered" evidence="1">
    <location>
        <begin position="1"/>
        <end position="40"/>
    </location>
</feature>
<organism evidence="3">
    <name type="scientific">marine sediment metagenome</name>
    <dbReference type="NCBI Taxonomy" id="412755"/>
    <lineage>
        <taxon>unclassified sequences</taxon>
        <taxon>metagenomes</taxon>
        <taxon>ecological metagenomes</taxon>
    </lineage>
</organism>
<dbReference type="InterPro" id="IPR003346">
    <property type="entry name" value="Transposase_20"/>
</dbReference>
<dbReference type="PANTHER" id="PTHR33055:SF3">
    <property type="entry name" value="PUTATIVE TRANSPOSASE FOR IS117-RELATED"/>
    <property type="match status" value="1"/>
</dbReference>
<proteinExistence type="predicted"/>
<evidence type="ECO:0000259" key="2">
    <source>
        <dbReference type="Pfam" id="PF02371"/>
    </source>
</evidence>